<evidence type="ECO:0000256" key="6">
    <source>
        <dbReference type="SAM" id="MobiDB-lite"/>
    </source>
</evidence>
<dbReference type="GO" id="GO:0003955">
    <property type="term" value="F:NAD(P)H dehydrogenase (quinone) activity"/>
    <property type="evidence" value="ECO:0007669"/>
    <property type="project" value="TreeGrafter"/>
</dbReference>
<dbReference type="InterPro" id="IPR036188">
    <property type="entry name" value="FAD/NAD-bd_sf"/>
</dbReference>
<keyword evidence="5" id="KW-0560">Oxidoreductase</keyword>
<keyword evidence="7" id="KW-1133">Transmembrane helix</keyword>
<keyword evidence="4" id="KW-0274">FAD</keyword>
<sequence>MHGSSSSDAGRTRRRKRSDSAGRLSLTAWSPADLHDRPASLQPVPGGGRSHHASGIRPAAQQEGLPLPPDPKHARGIGHRVVIVGAGFGGMNAARALHRADAEIVLVDRTNHNLFQPLLYQVGTAALSGNDIALPIRSIFRRQRNVTVAMDELTGIDRDRREVSLASGNTLSYDTLVLATGSVYSWFGHDDWKRHSIALKTLDEADLLRNRLLDAFERAEIATDPDEIARLMTFVVIGAGPTGVELAGAVAELSRHTLARDFRRIHAPDARIILCDAGPRVLAQFPQTLSDYAARRLQSLGIELRLSCQVGAVDAGGVEAGGERIAAATVFWAAGTAATPVARWLDVKAAKHGLVEVGPDCTLPGHPEIFIVGDAASCNGADGKPLPGLGSVAKQQGHFVGRTIAARLSGGRAPGDFRYRNYGQLAMIGSSSAVADFGWIRLTGFAAWVVWSAVHLLLLVSARNRVVVYINWVWAWLTYGRGARVITRPLADLLPEGAAHRPGTVNARAGSGA</sequence>
<keyword evidence="7" id="KW-0472">Membrane</keyword>
<evidence type="ECO:0000256" key="4">
    <source>
        <dbReference type="ARBA" id="ARBA00022827"/>
    </source>
</evidence>
<dbReference type="PRINTS" id="PR00411">
    <property type="entry name" value="PNDRDTASEI"/>
</dbReference>
<dbReference type="AlphaFoldDB" id="A0A5R9J2W4"/>
<dbReference type="PRINTS" id="PR00368">
    <property type="entry name" value="FADPNR"/>
</dbReference>
<dbReference type="Pfam" id="PF07992">
    <property type="entry name" value="Pyr_redox_2"/>
    <property type="match status" value="1"/>
</dbReference>
<comment type="similarity">
    <text evidence="2">Belongs to the NADH dehydrogenase family.</text>
</comment>
<evidence type="ECO:0000313" key="11">
    <source>
        <dbReference type="Proteomes" id="UP000305654"/>
    </source>
</evidence>
<comment type="cofactor">
    <cofactor evidence="1">
        <name>FAD</name>
        <dbReference type="ChEBI" id="CHEBI:57692"/>
    </cofactor>
</comment>
<keyword evidence="11" id="KW-1185">Reference proteome</keyword>
<name>A0A5R9J2W4_9PROT</name>
<organism evidence="10 11">
    <name type="scientific">Lichenicoccus roseus</name>
    <dbReference type="NCBI Taxonomy" id="2683649"/>
    <lineage>
        <taxon>Bacteria</taxon>
        <taxon>Pseudomonadati</taxon>
        <taxon>Pseudomonadota</taxon>
        <taxon>Alphaproteobacteria</taxon>
        <taxon>Acetobacterales</taxon>
        <taxon>Acetobacteraceae</taxon>
        <taxon>Lichenicoccus</taxon>
    </lineage>
</organism>
<dbReference type="PANTHER" id="PTHR42913">
    <property type="entry name" value="APOPTOSIS-INDUCING FACTOR 1"/>
    <property type="match status" value="1"/>
</dbReference>
<feature type="transmembrane region" description="Helical" evidence="7">
    <location>
        <begin position="439"/>
        <end position="460"/>
    </location>
</feature>
<feature type="domain" description="FAD/NAD(P)-binding" evidence="8">
    <location>
        <begin position="80"/>
        <end position="397"/>
    </location>
</feature>
<proteinExistence type="inferred from homology"/>
<dbReference type="InterPro" id="IPR054585">
    <property type="entry name" value="NDH2-like_C"/>
</dbReference>
<evidence type="ECO:0000259" key="8">
    <source>
        <dbReference type="Pfam" id="PF07992"/>
    </source>
</evidence>
<dbReference type="OrthoDB" id="9781621at2"/>
<dbReference type="Gene3D" id="3.50.50.100">
    <property type="match status" value="1"/>
</dbReference>
<comment type="caution">
    <text evidence="10">The sequence shown here is derived from an EMBL/GenBank/DDBJ whole genome shotgun (WGS) entry which is preliminary data.</text>
</comment>
<dbReference type="Pfam" id="PF22366">
    <property type="entry name" value="NDH2_C"/>
    <property type="match status" value="1"/>
</dbReference>
<dbReference type="InterPro" id="IPR023753">
    <property type="entry name" value="FAD/NAD-binding_dom"/>
</dbReference>
<evidence type="ECO:0000256" key="2">
    <source>
        <dbReference type="ARBA" id="ARBA00005272"/>
    </source>
</evidence>
<dbReference type="InterPro" id="IPR051169">
    <property type="entry name" value="NADH-Q_oxidoreductase"/>
</dbReference>
<evidence type="ECO:0000256" key="1">
    <source>
        <dbReference type="ARBA" id="ARBA00001974"/>
    </source>
</evidence>
<dbReference type="Proteomes" id="UP000305654">
    <property type="component" value="Unassembled WGS sequence"/>
</dbReference>
<gene>
    <name evidence="10" type="ORF">FE263_12635</name>
</gene>
<dbReference type="EMBL" id="VCDI01000004">
    <property type="protein sequence ID" value="TLU71980.1"/>
    <property type="molecule type" value="Genomic_DNA"/>
</dbReference>
<evidence type="ECO:0000259" key="9">
    <source>
        <dbReference type="Pfam" id="PF22366"/>
    </source>
</evidence>
<evidence type="ECO:0000256" key="5">
    <source>
        <dbReference type="ARBA" id="ARBA00023002"/>
    </source>
</evidence>
<feature type="domain" description="External alternative NADH-ubiquinone oxidoreductase-like C-terminal" evidence="9">
    <location>
        <begin position="423"/>
        <end position="478"/>
    </location>
</feature>
<accession>A0A5R9J2W4</accession>
<reference evidence="10 11" key="1">
    <citation type="submission" date="2019-05" db="EMBL/GenBank/DDBJ databases">
        <authorList>
            <person name="Pankratov T."/>
            <person name="Grouzdev D."/>
        </authorList>
    </citation>
    <scope>NUCLEOTIDE SEQUENCE [LARGE SCALE GENOMIC DNA]</scope>
    <source>
        <strain evidence="10 11">KEBCLARHB70R</strain>
    </source>
</reference>
<evidence type="ECO:0000256" key="3">
    <source>
        <dbReference type="ARBA" id="ARBA00022630"/>
    </source>
</evidence>
<dbReference type="RefSeq" id="WP_138326387.1">
    <property type="nucleotide sequence ID" value="NZ_VCDI01000004.1"/>
</dbReference>
<keyword evidence="3" id="KW-0285">Flavoprotein</keyword>
<dbReference type="PANTHER" id="PTHR42913:SF3">
    <property type="entry name" value="64 KDA MITOCHONDRIAL NADH DEHYDROGENASE (EUROFUNG)"/>
    <property type="match status" value="1"/>
</dbReference>
<feature type="region of interest" description="Disordered" evidence="6">
    <location>
        <begin position="1"/>
        <end position="73"/>
    </location>
</feature>
<evidence type="ECO:0000313" key="10">
    <source>
        <dbReference type="EMBL" id="TLU71980.1"/>
    </source>
</evidence>
<dbReference type="SUPFAM" id="SSF51905">
    <property type="entry name" value="FAD/NAD(P)-binding domain"/>
    <property type="match status" value="2"/>
</dbReference>
<keyword evidence="7" id="KW-0812">Transmembrane</keyword>
<protein>
    <submittedName>
        <fullName evidence="10">NAD(P)/FAD-dependent oxidoreductase</fullName>
    </submittedName>
</protein>
<dbReference type="GO" id="GO:0019646">
    <property type="term" value="P:aerobic electron transport chain"/>
    <property type="evidence" value="ECO:0007669"/>
    <property type="project" value="TreeGrafter"/>
</dbReference>
<evidence type="ECO:0000256" key="7">
    <source>
        <dbReference type="SAM" id="Phobius"/>
    </source>
</evidence>